<organism evidence="8 9">
    <name type="scientific">Acorus gramineus</name>
    <name type="common">Dwarf sweet flag</name>
    <dbReference type="NCBI Taxonomy" id="55184"/>
    <lineage>
        <taxon>Eukaryota</taxon>
        <taxon>Viridiplantae</taxon>
        <taxon>Streptophyta</taxon>
        <taxon>Embryophyta</taxon>
        <taxon>Tracheophyta</taxon>
        <taxon>Spermatophyta</taxon>
        <taxon>Magnoliopsida</taxon>
        <taxon>Liliopsida</taxon>
        <taxon>Acoraceae</taxon>
        <taxon>Acorus</taxon>
    </lineage>
</organism>
<dbReference type="SUPFAM" id="SSF101936">
    <property type="entry name" value="DNA-binding pseudobarrel domain"/>
    <property type="match status" value="1"/>
</dbReference>
<proteinExistence type="predicted"/>
<dbReference type="PANTHER" id="PTHR31391:SF106">
    <property type="entry name" value="B3 DOMAIN-CONTAINING PROTEIN OS01G0723500"/>
    <property type="match status" value="1"/>
</dbReference>
<gene>
    <name evidence="8" type="ORF">QJS04_geneDACA016094</name>
</gene>
<protein>
    <submittedName>
        <fullName evidence="8">B3 domain-containing protein</fullName>
    </submittedName>
</protein>
<dbReference type="AlphaFoldDB" id="A0AAV9BJ20"/>
<evidence type="ECO:0000256" key="1">
    <source>
        <dbReference type="ARBA" id="ARBA00004123"/>
    </source>
</evidence>
<keyword evidence="4" id="KW-0804">Transcription</keyword>
<dbReference type="EMBL" id="JAUJYN010000003">
    <property type="protein sequence ID" value="KAK1276530.1"/>
    <property type="molecule type" value="Genomic_DNA"/>
</dbReference>
<dbReference type="PROSITE" id="PS50863">
    <property type="entry name" value="B3"/>
    <property type="match status" value="1"/>
</dbReference>
<dbReference type="GO" id="GO:0003677">
    <property type="term" value="F:DNA binding"/>
    <property type="evidence" value="ECO:0007669"/>
    <property type="project" value="UniProtKB-KW"/>
</dbReference>
<feature type="domain" description="TF-B3" evidence="7">
    <location>
        <begin position="94"/>
        <end position="185"/>
    </location>
</feature>
<reference evidence="8" key="1">
    <citation type="journal article" date="2023" name="Nat. Commun.">
        <title>Diploid and tetraploid genomes of Acorus and the evolution of monocots.</title>
        <authorList>
            <person name="Ma L."/>
            <person name="Liu K.W."/>
            <person name="Li Z."/>
            <person name="Hsiao Y.Y."/>
            <person name="Qi Y."/>
            <person name="Fu T."/>
            <person name="Tang G.D."/>
            <person name="Zhang D."/>
            <person name="Sun W.H."/>
            <person name="Liu D.K."/>
            <person name="Li Y."/>
            <person name="Chen G.Z."/>
            <person name="Liu X.D."/>
            <person name="Liao X.Y."/>
            <person name="Jiang Y.T."/>
            <person name="Yu X."/>
            <person name="Hao Y."/>
            <person name="Huang J."/>
            <person name="Zhao X.W."/>
            <person name="Ke S."/>
            <person name="Chen Y.Y."/>
            <person name="Wu W.L."/>
            <person name="Hsu J.L."/>
            <person name="Lin Y.F."/>
            <person name="Huang M.D."/>
            <person name="Li C.Y."/>
            <person name="Huang L."/>
            <person name="Wang Z.W."/>
            <person name="Zhao X."/>
            <person name="Zhong W.Y."/>
            <person name="Peng D.H."/>
            <person name="Ahmad S."/>
            <person name="Lan S."/>
            <person name="Zhang J.S."/>
            <person name="Tsai W.C."/>
            <person name="Van de Peer Y."/>
            <person name="Liu Z.J."/>
        </authorList>
    </citation>
    <scope>NUCLEOTIDE SEQUENCE</scope>
    <source>
        <tissue evidence="8">Leaves</tissue>
    </source>
</reference>
<evidence type="ECO:0000256" key="4">
    <source>
        <dbReference type="ARBA" id="ARBA00023163"/>
    </source>
</evidence>
<dbReference type="GO" id="GO:0005634">
    <property type="term" value="C:nucleus"/>
    <property type="evidence" value="ECO:0007669"/>
    <property type="project" value="UniProtKB-SubCell"/>
</dbReference>
<evidence type="ECO:0000256" key="5">
    <source>
        <dbReference type="ARBA" id="ARBA00023242"/>
    </source>
</evidence>
<dbReference type="SMART" id="SM01019">
    <property type="entry name" value="B3"/>
    <property type="match status" value="1"/>
</dbReference>
<dbReference type="InterPro" id="IPR015300">
    <property type="entry name" value="DNA-bd_pseudobarrel_sf"/>
</dbReference>
<dbReference type="PANTHER" id="PTHR31391">
    <property type="entry name" value="B3 DOMAIN-CONTAINING PROTEIN OS11G0197600-RELATED"/>
    <property type="match status" value="1"/>
</dbReference>
<evidence type="ECO:0000256" key="6">
    <source>
        <dbReference type="SAM" id="MobiDB-lite"/>
    </source>
</evidence>
<comment type="subcellular location">
    <subcellularLocation>
        <location evidence="1">Nucleus</location>
    </subcellularLocation>
</comment>
<feature type="region of interest" description="Disordered" evidence="6">
    <location>
        <begin position="1"/>
        <end position="74"/>
    </location>
</feature>
<feature type="compositionally biased region" description="Low complexity" evidence="6">
    <location>
        <begin position="1"/>
        <end position="13"/>
    </location>
</feature>
<evidence type="ECO:0000256" key="3">
    <source>
        <dbReference type="ARBA" id="ARBA00023125"/>
    </source>
</evidence>
<sequence>MPSTHSPTKTGKCSPPPTPSPKWPAKCMSPSSPSTKGVQIVEIKTEPDDQPIYSSKSHVKSDEASLSKMDPSIEERKERLSKAVRSVASTFPYFTKFMTKSNLIDSQVVRIPTRFVEYLPLQKAKMVLRDPTGWPWTVNYIRSNDNILSGGWTAFMRNNNLEVGDLCLFELIKPLELKVHIFKHSK</sequence>
<dbReference type="Pfam" id="PF02362">
    <property type="entry name" value="B3"/>
    <property type="match status" value="1"/>
</dbReference>
<dbReference type="Gene3D" id="2.40.330.10">
    <property type="entry name" value="DNA-binding pseudobarrel domain"/>
    <property type="match status" value="1"/>
</dbReference>
<keyword evidence="5" id="KW-0539">Nucleus</keyword>
<evidence type="ECO:0000313" key="9">
    <source>
        <dbReference type="Proteomes" id="UP001179952"/>
    </source>
</evidence>
<dbReference type="Proteomes" id="UP001179952">
    <property type="component" value="Unassembled WGS sequence"/>
</dbReference>
<keyword evidence="3" id="KW-0238">DNA-binding</keyword>
<dbReference type="InterPro" id="IPR044837">
    <property type="entry name" value="REM16-like"/>
</dbReference>
<feature type="compositionally biased region" description="Basic and acidic residues" evidence="6">
    <location>
        <begin position="59"/>
        <end position="74"/>
    </location>
</feature>
<accession>A0AAV9BJ20</accession>
<keyword evidence="2" id="KW-0805">Transcription regulation</keyword>
<dbReference type="InterPro" id="IPR003340">
    <property type="entry name" value="B3_DNA-bd"/>
</dbReference>
<evidence type="ECO:0000256" key="2">
    <source>
        <dbReference type="ARBA" id="ARBA00023015"/>
    </source>
</evidence>
<comment type="caution">
    <text evidence="8">The sequence shown here is derived from an EMBL/GenBank/DDBJ whole genome shotgun (WGS) entry which is preliminary data.</text>
</comment>
<evidence type="ECO:0000259" key="7">
    <source>
        <dbReference type="PROSITE" id="PS50863"/>
    </source>
</evidence>
<keyword evidence="9" id="KW-1185">Reference proteome</keyword>
<evidence type="ECO:0000313" key="8">
    <source>
        <dbReference type="EMBL" id="KAK1276530.1"/>
    </source>
</evidence>
<name>A0AAV9BJ20_ACOGR</name>
<dbReference type="CDD" id="cd10017">
    <property type="entry name" value="B3_DNA"/>
    <property type="match status" value="1"/>
</dbReference>
<reference evidence="8" key="2">
    <citation type="submission" date="2023-06" db="EMBL/GenBank/DDBJ databases">
        <authorList>
            <person name="Ma L."/>
            <person name="Liu K.-W."/>
            <person name="Li Z."/>
            <person name="Hsiao Y.-Y."/>
            <person name="Qi Y."/>
            <person name="Fu T."/>
            <person name="Tang G."/>
            <person name="Zhang D."/>
            <person name="Sun W.-H."/>
            <person name="Liu D.-K."/>
            <person name="Li Y."/>
            <person name="Chen G.-Z."/>
            <person name="Liu X.-D."/>
            <person name="Liao X.-Y."/>
            <person name="Jiang Y.-T."/>
            <person name="Yu X."/>
            <person name="Hao Y."/>
            <person name="Huang J."/>
            <person name="Zhao X.-W."/>
            <person name="Ke S."/>
            <person name="Chen Y.-Y."/>
            <person name="Wu W.-L."/>
            <person name="Hsu J.-L."/>
            <person name="Lin Y.-F."/>
            <person name="Huang M.-D."/>
            <person name="Li C.-Y."/>
            <person name="Huang L."/>
            <person name="Wang Z.-W."/>
            <person name="Zhao X."/>
            <person name="Zhong W.-Y."/>
            <person name="Peng D.-H."/>
            <person name="Ahmad S."/>
            <person name="Lan S."/>
            <person name="Zhang J.-S."/>
            <person name="Tsai W.-C."/>
            <person name="Van De Peer Y."/>
            <person name="Liu Z.-J."/>
        </authorList>
    </citation>
    <scope>NUCLEOTIDE SEQUENCE</scope>
    <source>
        <strain evidence="8">SCP</strain>
        <tissue evidence="8">Leaves</tissue>
    </source>
</reference>